<organism evidence="1 2">
    <name type="scientific">Emticicia soli</name>
    <dbReference type="NCBI Taxonomy" id="2027878"/>
    <lineage>
        <taxon>Bacteria</taxon>
        <taxon>Pseudomonadati</taxon>
        <taxon>Bacteroidota</taxon>
        <taxon>Cytophagia</taxon>
        <taxon>Cytophagales</taxon>
        <taxon>Leadbetterellaceae</taxon>
        <taxon>Emticicia</taxon>
    </lineage>
</organism>
<name>A0ABW5J4Z5_9BACT</name>
<protein>
    <recommendedName>
        <fullName evidence="3">Copper chaperone</fullName>
    </recommendedName>
</protein>
<evidence type="ECO:0000313" key="1">
    <source>
        <dbReference type="EMBL" id="MFD2520725.1"/>
    </source>
</evidence>
<proteinExistence type="predicted"/>
<dbReference type="RefSeq" id="WP_340235274.1">
    <property type="nucleotide sequence ID" value="NZ_JBBEWC010000003.1"/>
</dbReference>
<keyword evidence="2" id="KW-1185">Reference proteome</keyword>
<sequence>MELFILKTNVRSSVMRDVLALQINQIPQIKKWSVDYQDCDGVLRASAEGLSINSLMALIVQWGFECEELND</sequence>
<comment type="caution">
    <text evidence="1">The sequence shown here is derived from an EMBL/GenBank/DDBJ whole genome shotgun (WGS) entry which is preliminary data.</text>
</comment>
<dbReference type="EMBL" id="JBHULC010000008">
    <property type="protein sequence ID" value="MFD2520725.1"/>
    <property type="molecule type" value="Genomic_DNA"/>
</dbReference>
<evidence type="ECO:0000313" key="2">
    <source>
        <dbReference type="Proteomes" id="UP001597510"/>
    </source>
</evidence>
<evidence type="ECO:0008006" key="3">
    <source>
        <dbReference type="Google" id="ProtNLM"/>
    </source>
</evidence>
<reference evidence="2" key="1">
    <citation type="journal article" date="2019" name="Int. J. Syst. Evol. Microbiol.">
        <title>The Global Catalogue of Microorganisms (GCM) 10K type strain sequencing project: providing services to taxonomists for standard genome sequencing and annotation.</title>
        <authorList>
            <consortium name="The Broad Institute Genomics Platform"/>
            <consortium name="The Broad Institute Genome Sequencing Center for Infectious Disease"/>
            <person name="Wu L."/>
            <person name="Ma J."/>
        </authorList>
    </citation>
    <scope>NUCLEOTIDE SEQUENCE [LARGE SCALE GENOMIC DNA]</scope>
    <source>
        <strain evidence="2">KCTC 52344</strain>
    </source>
</reference>
<dbReference type="Proteomes" id="UP001597510">
    <property type="component" value="Unassembled WGS sequence"/>
</dbReference>
<gene>
    <name evidence="1" type="ORF">ACFSR2_07525</name>
</gene>
<accession>A0ABW5J4Z5</accession>